<dbReference type="Gene3D" id="3.40.50.720">
    <property type="entry name" value="NAD(P)-binding Rossmann-like Domain"/>
    <property type="match status" value="1"/>
</dbReference>
<keyword evidence="1" id="KW-0560">Oxidoreductase</keyword>
<dbReference type="AlphaFoldDB" id="A0AA39WPC6"/>
<dbReference type="PANTHER" id="PTHR10366">
    <property type="entry name" value="NAD DEPENDENT EPIMERASE/DEHYDRATASE"/>
    <property type="match status" value="1"/>
</dbReference>
<dbReference type="GO" id="GO:0016616">
    <property type="term" value="F:oxidoreductase activity, acting on the CH-OH group of donors, NAD or NADP as acceptor"/>
    <property type="evidence" value="ECO:0007669"/>
    <property type="project" value="TreeGrafter"/>
</dbReference>
<evidence type="ECO:0000256" key="1">
    <source>
        <dbReference type="ARBA" id="ARBA00023002"/>
    </source>
</evidence>
<comment type="caution">
    <text evidence="4">The sequence shown here is derived from an EMBL/GenBank/DDBJ whole genome shotgun (WGS) entry which is preliminary data.</text>
</comment>
<name>A0AA39WPC6_9PEZI</name>
<reference evidence="4" key="1">
    <citation type="submission" date="2023-06" db="EMBL/GenBank/DDBJ databases">
        <title>Genome-scale phylogeny and comparative genomics of the fungal order Sordariales.</title>
        <authorList>
            <consortium name="Lawrence Berkeley National Laboratory"/>
            <person name="Hensen N."/>
            <person name="Bonometti L."/>
            <person name="Westerberg I."/>
            <person name="Brannstrom I.O."/>
            <person name="Guillou S."/>
            <person name="Cros-Aarteil S."/>
            <person name="Calhoun S."/>
            <person name="Haridas S."/>
            <person name="Kuo A."/>
            <person name="Mondo S."/>
            <person name="Pangilinan J."/>
            <person name="Riley R."/>
            <person name="Labutti K."/>
            <person name="Andreopoulos B."/>
            <person name="Lipzen A."/>
            <person name="Chen C."/>
            <person name="Yanf M."/>
            <person name="Daum C."/>
            <person name="Ng V."/>
            <person name="Clum A."/>
            <person name="Steindorff A."/>
            <person name="Ohm R."/>
            <person name="Martin F."/>
            <person name="Silar P."/>
            <person name="Natvig D."/>
            <person name="Lalanne C."/>
            <person name="Gautier V."/>
            <person name="Ament-Velasquez S.L."/>
            <person name="Kruys A."/>
            <person name="Hutchinson M.I."/>
            <person name="Powell A.J."/>
            <person name="Barry K."/>
            <person name="Miller A.N."/>
            <person name="Grigoriev I.V."/>
            <person name="Debuchy R."/>
            <person name="Gladieux P."/>
            <person name="Thoren M.H."/>
            <person name="Johannesson H."/>
        </authorList>
    </citation>
    <scope>NUCLEOTIDE SEQUENCE</scope>
    <source>
        <strain evidence="4">CBS 606.72</strain>
    </source>
</reference>
<evidence type="ECO:0000313" key="4">
    <source>
        <dbReference type="EMBL" id="KAK0619121.1"/>
    </source>
</evidence>
<dbReference type="SUPFAM" id="SSF51735">
    <property type="entry name" value="NAD(P)-binding Rossmann-fold domains"/>
    <property type="match status" value="1"/>
</dbReference>
<dbReference type="Proteomes" id="UP001175000">
    <property type="component" value="Unassembled WGS sequence"/>
</dbReference>
<dbReference type="InterPro" id="IPR001509">
    <property type="entry name" value="Epimerase_deHydtase"/>
</dbReference>
<gene>
    <name evidence="4" type="ORF">B0T14DRAFT_537040</name>
</gene>
<sequence>MPTSNPLANPLLPLDSLVLATGANGLIASHVTDQLLAYGYRVRGTVRSLSRSSYLTSLYTTRHGHSSRFSLHEIPDVSAPGTWDAAVKGVSAIAHVVGATDLGVQDADESAAEELKWQVDLLEAARRAGTVESFVFTSSAWAAWTPGTKRGVKLTGDSWNDEAVELARDKSVPAEEKGMAGFMALKTLVEKGVWEWVSREKPGFAFSAILPDTVMGECLDPKNQGIPSTAGMVQWVWENKYVDVLDMMRPQWHVDCRDVGLLYVAVLATPPRVDRERIYAFGDRYSWFKVAEILGHLFPERREQLAKVKNTGWDDTNVPVEQGEELLRRMGQDGWTKLEESVKQNAESWLKLEKQGVTAHKYAGGFELRLEARGGR</sequence>
<evidence type="ECO:0000256" key="2">
    <source>
        <dbReference type="ARBA" id="ARBA00023445"/>
    </source>
</evidence>
<feature type="domain" description="NAD-dependent epimerase/dehydratase" evidence="3">
    <location>
        <begin position="18"/>
        <end position="140"/>
    </location>
</feature>
<comment type="similarity">
    <text evidence="2">Belongs to the NAD(P)-dependent epimerase/dehydratase family. Dihydroflavonol-4-reductase subfamily.</text>
</comment>
<protein>
    <recommendedName>
        <fullName evidence="3">NAD-dependent epimerase/dehydratase domain-containing protein</fullName>
    </recommendedName>
</protein>
<dbReference type="InterPro" id="IPR050425">
    <property type="entry name" value="NAD(P)_dehydrat-like"/>
</dbReference>
<accession>A0AA39WPC6</accession>
<proteinExistence type="inferred from homology"/>
<dbReference type="PANTHER" id="PTHR10366:SF562">
    <property type="entry name" value="ALDEHYDE REDUCTASE II (AFU_ORTHOLOGUE AFUA_1G11360)"/>
    <property type="match status" value="1"/>
</dbReference>
<dbReference type="Pfam" id="PF01370">
    <property type="entry name" value="Epimerase"/>
    <property type="match status" value="1"/>
</dbReference>
<evidence type="ECO:0000313" key="5">
    <source>
        <dbReference type="Proteomes" id="UP001175000"/>
    </source>
</evidence>
<dbReference type="EMBL" id="JAULSU010000004">
    <property type="protein sequence ID" value="KAK0619121.1"/>
    <property type="molecule type" value="Genomic_DNA"/>
</dbReference>
<keyword evidence="5" id="KW-1185">Reference proteome</keyword>
<dbReference type="FunFam" id="3.40.50.720:FF:000426">
    <property type="entry name" value="Aldehyde reductase 2"/>
    <property type="match status" value="1"/>
</dbReference>
<dbReference type="InterPro" id="IPR036291">
    <property type="entry name" value="NAD(P)-bd_dom_sf"/>
</dbReference>
<evidence type="ECO:0000259" key="3">
    <source>
        <dbReference type="Pfam" id="PF01370"/>
    </source>
</evidence>
<organism evidence="4 5">
    <name type="scientific">Immersiella caudata</name>
    <dbReference type="NCBI Taxonomy" id="314043"/>
    <lineage>
        <taxon>Eukaryota</taxon>
        <taxon>Fungi</taxon>
        <taxon>Dikarya</taxon>
        <taxon>Ascomycota</taxon>
        <taxon>Pezizomycotina</taxon>
        <taxon>Sordariomycetes</taxon>
        <taxon>Sordariomycetidae</taxon>
        <taxon>Sordariales</taxon>
        <taxon>Lasiosphaeriaceae</taxon>
        <taxon>Immersiella</taxon>
    </lineage>
</organism>